<reference evidence="2" key="1">
    <citation type="submission" date="2017-02" db="UniProtKB">
        <authorList>
            <consortium name="WormBaseParasite"/>
        </authorList>
    </citation>
    <scope>IDENTIFICATION</scope>
</reference>
<dbReference type="AlphaFoldDB" id="A0A0M3HTN2"/>
<evidence type="ECO:0000313" key="1">
    <source>
        <dbReference type="Proteomes" id="UP000036681"/>
    </source>
</evidence>
<name>A0A0M3HTN2_ASCLU</name>
<organism evidence="1 2">
    <name type="scientific">Ascaris lumbricoides</name>
    <name type="common">Giant roundworm</name>
    <dbReference type="NCBI Taxonomy" id="6252"/>
    <lineage>
        <taxon>Eukaryota</taxon>
        <taxon>Metazoa</taxon>
        <taxon>Ecdysozoa</taxon>
        <taxon>Nematoda</taxon>
        <taxon>Chromadorea</taxon>
        <taxon>Rhabditida</taxon>
        <taxon>Spirurina</taxon>
        <taxon>Ascaridomorpha</taxon>
        <taxon>Ascaridoidea</taxon>
        <taxon>Ascarididae</taxon>
        <taxon>Ascaris</taxon>
    </lineage>
</organism>
<dbReference type="WBParaSite" id="ALUE_0000602601-mRNA-1">
    <property type="protein sequence ID" value="ALUE_0000602601-mRNA-1"/>
    <property type="gene ID" value="ALUE_0000602601"/>
</dbReference>
<evidence type="ECO:0000313" key="2">
    <source>
        <dbReference type="WBParaSite" id="ALUE_0000602601-mRNA-1"/>
    </source>
</evidence>
<sequence length="79" mass="8518">MAPSELSPITIDAKKGFHGPLGMRVEETVALPRRRAIHGPASVTLRREKLGTFVKGTSTAAVELKLCMAPPQCILQAHE</sequence>
<keyword evidence="1" id="KW-1185">Reference proteome</keyword>
<accession>A0A0M3HTN2</accession>
<dbReference type="Proteomes" id="UP000036681">
    <property type="component" value="Unplaced"/>
</dbReference>
<proteinExistence type="predicted"/>
<protein>
    <submittedName>
        <fullName evidence="2">Uncharacterized protein</fullName>
    </submittedName>
</protein>